<dbReference type="Pfam" id="PF04773">
    <property type="entry name" value="FecR"/>
    <property type="match status" value="1"/>
</dbReference>
<dbReference type="InterPro" id="IPR032623">
    <property type="entry name" value="FecR_N"/>
</dbReference>
<evidence type="ECO:0000313" key="3">
    <source>
        <dbReference type="EMBL" id="CAB3727099.1"/>
    </source>
</evidence>
<evidence type="ECO:0000259" key="2">
    <source>
        <dbReference type="Pfam" id="PF16220"/>
    </source>
</evidence>
<dbReference type="PANTHER" id="PTHR30273:SF2">
    <property type="entry name" value="PROTEIN FECR"/>
    <property type="match status" value="1"/>
</dbReference>
<dbReference type="InterPro" id="IPR012373">
    <property type="entry name" value="Ferrdict_sens_TM"/>
</dbReference>
<name>A0A6S7AMG1_9BURK</name>
<feature type="domain" description="FecR protein" evidence="1">
    <location>
        <begin position="122"/>
        <end position="210"/>
    </location>
</feature>
<organism evidence="3 4">
    <name type="scientific">Achromobacter deleyi</name>
    <dbReference type="NCBI Taxonomy" id="1353891"/>
    <lineage>
        <taxon>Bacteria</taxon>
        <taxon>Pseudomonadati</taxon>
        <taxon>Pseudomonadota</taxon>
        <taxon>Betaproteobacteria</taxon>
        <taxon>Burkholderiales</taxon>
        <taxon>Alcaligenaceae</taxon>
        <taxon>Achromobacter</taxon>
    </lineage>
</organism>
<protein>
    <submittedName>
        <fullName evidence="3">Protein FecR</fullName>
    </submittedName>
</protein>
<dbReference type="GO" id="GO:0016989">
    <property type="term" value="F:sigma factor antagonist activity"/>
    <property type="evidence" value="ECO:0007669"/>
    <property type="project" value="TreeGrafter"/>
</dbReference>
<dbReference type="Proteomes" id="UP000494111">
    <property type="component" value="Unassembled WGS sequence"/>
</dbReference>
<accession>A0A6S7AMG1</accession>
<dbReference type="PANTHER" id="PTHR30273">
    <property type="entry name" value="PERIPLASMIC SIGNAL SENSOR AND SIGMA FACTOR ACTIVATOR FECR-RELATED"/>
    <property type="match status" value="1"/>
</dbReference>
<gene>
    <name evidence="3" type="primary">fecR_19</name>
    <name evidence="3" type="ORF">LMG3458_04494</name>
</gene>
<proteinExistence type="predicted"/>
<dbReference type="EMBL" id="CADIJO010000018">
    <property type="protein sequence ID" value="CAB3727099.1"/>
    <property type="molecule type" value="Genomic_DNA"/>
</dbReference>
<dbReference type="PIRSF" id="PIRSF018266">
    <property type="entry name" value="FecR"/>
    <property type="match status" value="1"/>
</dbReference>
<dbReference type="RefSeq" id="WP_246289052.1">
    <property type="nucleotide sequence ID" value="NZ_CADIJO010000018.1"/>
</dbReference>
<dbReference type="InterPro" id="IPR006860">
    <property type="entry name" value="FecR"/>
</dbReference>
<dbReference type="Gene3D" id="2.60.120.1440">
    <property type="match status" value="1"/>
</dbReference>
<sequence>MTPAAQPRALAPDPLDQAIAWAVRMASGAATAQDRAACDAWRAADPAHEAAWQQVRAVEQPFQEMAASPAGPVAYGTLQAARAMQARSHGRRRALKLLGLGAMASMVGLLSLRLSAWQERAQYHTAVGERRRVVLPDGTELWLNTDTRARVVFTPAQRLLVLDQGEIFITTGDDAGSFSGRRPLWVDTPAARLHAIGTRFGVRLEQDGAALATRLHVDQGQVAVHSGDQLPVLAQAGDSIRVRAPGAAPERLADAAFDASSWTQGVLVVKQMPLGRFVAELARYRSAGLACAPDAADLRVSGVFQLDGADPAARALKVLASTLPVRVVAGPADALTVTAR</sequence>
<dbReference type="Pfam" id="PF16220">
    <property type="entry name" value="DUF4880"/>
    <property type="match status" value="1"/>
</dbReference>
<feature type="domain" description="FecR N-terminal" evidence="2">
    <location>
        <begin position="16"/>
        <end position="57"/>
    </location>
</feature>
<dbReference type="AlphaFoldDB" id="A0A6S7AMG1"/>
<evidence type="ECO:0000259" key="1">
    <source>
        <dbReference type="Pfam" id="PF04773"/>
    </source>
</evidence>
<evidence type="ECO:0000313" key="4">
    <source>
        <dbReference type="Proteomes" id="UP000494111"/>
    </source>
</evidence>
<reference evidence="3 4" key="1">
    <citation type="submission" date="2020-04" db="EMBL/GenBank/DDBJ databases">
        <authorList>
            <person name="De Canck E."/>
        </authorList>
    </citation>
    <scope>NUCLEOTIDE SEQUENCE [LARGE SCALE GENOMIC DNA]</scope>
    <source>
        <strain evidence="3 4">LMG 3458</strain>
    </source>
</reference>